<organism evidence="12 13">
    <name type="scientific">Neisseria gonorrhoeae (strain NCCP11945)</name>
    <dbReference type="NCBI Taxonomy" id="521006"/>
    <lineage>
        <taxon>Bacteria</taxon>
        <taxon>Pseudomonadati</taxon>
        <taxon>Pseudomonadota</taxon>
        <taxon>Betaproteobacteria</taxon>
        <taxon>Neisseriales</taxon>
        <taxon>Neisseriaceae</taxon>
        <taxon>Neisseria</taxon>
    </lineage>
</organism>
<comment type="subunit">
    <text evidence="3 11">Monomer.</text>
</comment>
<dbReference type="PANTHER" id="PTHR35869:SF1">
    <property type="entry name" value="OUTER-MEMBRANE LIPOPROTEIN CARRIER PROTEIN"/>
    <property type="match status" value="1"/>
</dbReference>
<dbReference type="InterPro" id="IPR029046">
    <property type="entry name" value="LolA/LolB/LppX"/>
</dbReference>
<sequence>MARLLFPSGQKNQPSENAVCKMQTARNAARMIVLPRRYFAPHPSRQGKIMMKPHNLFQFLAVCSLTVAVASAQAGAVDALKQFNNDADGISGSFTQTVQSKKKTQTAHGTFKILRPGLFKWEYTLPYKQTIVGDGQTVWLYDVDLAQVTKSSQDQAIGGSPAAILSNKTALESSYTLKEDGSSNGIDYVRATPKRNNAGYQYIRIGFKGGNLAAMQLKDSFGNQTSISFGGLNTNPQLSRGAFKFTPPKGVDVLSN</sequence>
<evidence type="ECO:0000313" key="13">
    <source>
        <dbReference type="Proteomes" id="UP000002564"/>
    </source>
</evidence>
<evidence type="ECO:0000256" key="11">
    <source>
        <dbReference type="HAMAP-Rule" id="MF_00240"/>
    </source>
</evidence>
<evidence type="ECO:0000256" key="2">
    <source>
        <dbReference type="ARBA" id="ARBA00007615"/>
    </source>
</evidence>
<keyword evidence="7 11" id="KW-0574">Periplasm</keyword>
<dbReference type="Proteomes" id="UP000002564">
    <property type="component" value="Chromosome"/>
</dbReference>
<reference evidence="12 13" key="1">
    <citation type="journal article" date="2008" name="J. Bacteriol.">
        <title>Complete genome sequence of Neisseria gonorrhoeae NCCP11945.</title>
        <authorList>
            <person name="Chung G.T."/>
            <person name="Yoo J.S."/>
            <person name="Oh H.B."/>
            <person name="Lee Y.S."/>
            <person name="Cha S.H."/>
            <person name="Kim S.J."/>
            <person name="Yoo C.K."/>
        </authorList>
    </citation>
    <scope>NUCLEOTIDE SEQUENCE [LARGE SCALE GENOMIC DNA]</scope>
    <source>
        <strain evidence="12 13">NCCP11945</strain>
    </source>
</reference>
<dbReference type="GO" id="GO:0042597">
    <property type="term" value="C:periplasmic space"/>
    <property type="evidence" value="ECO:0007669"/>
    <property type="project" value="UniProtKB-SubCell"/>
</dbReference>
<dbReference type="FunFam" id="2.50.20.10:FF:000008">
    <property type="entry name" value="Outer-membrane lipoprotein carrier protein"/>
    <property type="match status" value="1"/>
</dbReference>
<evidence type="ECO:0000313" key="12">
    <source>
        <dbReference type="EMBL" id="ACF29029.1"/>
    </source>
</evidence>
<evidence type="ECO:0000256" key="9">
    <source>
        <dbReference type="ARBA" id="ARBA00023186"/>
    </source>
</evidence>
<dbReference type="InterPro" id="IPR004564">
    <property type="entry name" value="OM_lipoprot_carrier_LolA-like"/>
</dbReference>
<keyword evidence="9 11" id="KW-0143">Chaperone</keyword>
<dbReference type="InterPro" id="IPR018323">
    <property type="entry name" value="OM_lipoprot_carrier_LolA_Pbac"/>
</dbReference>
<dbReference type="NCBIfam" id="TIGR00547">
    <property type="entry name" value="lolA"/>
    <property type="match status" value="1"/>
</dbReference>
<dbReference type="HAMAP" id="MF_00240">
    <property type="entry name" value="LolA"/>
    <property type="match status" value="1"/>
</dbReference>
<comment type="function">
    <text evidence="10 11">Participates in the translocation of lipoproteins from the inner membrane to the outer membrane. Only forms a complex with a lipoprotein if the residue after the N-terminal Cys is not an aspartate (The Asp acts as a targeting signal to indicate that the lipoprotein should stay in the inner membrane).</text>
</comment>
<dbReference type="SUPFAM" id="SSF89392">
    <property type="entry name" value="Prokaryotic lipoproteins and lipoprotein localization factors"/>
    <property type="match status" value="1"/>
</dbReference>
<evidence type="ECO:0000256" key="7">
    <source>
        <dbReference type="ARBA" id="ARBA00022764"/>
    </source>
</evidence>
<evidence type="ECO:0000256" key="4">
    <source>
        <dbReference type="ARBA" id="ARBA00014035"/>
    </source>
</evidence>
<keyword evidence="6" id="KW-0732">Signal</keyword>
<comment type="subcellular location">
    <subcellularLocation>
        <location evidence="1 11">Periplasm</location>
    </subcellularLocation>
</comment>
<dbReference type="CDD" id="cd16325">
    <property type="entry name" value="LolA"/>
    <property type="match status" value="1"/>
</dbReference>
<evidence type="ECO:0000256" key="10">
    <source>
        <dbReference type="ARBA" id="ARBA00058081"/>
    </source>
</evidence>
<dbReference type="GO" id="GO:0042953">
    <property type="term" value="P:lipoprotein transport"/>
    <property type="evidence" value="ECO:0007669"/>
    <property type="project" value="InterPro"/>
</dbReference>
<name>B4RJM6_NEIG2</name>
<dbReference type="AlphaFoldDB" id="B4RJM6"/>
<evidence type="ECO:0000256" key="3">
    <source>
        <dbReference type="ARBA" id="ARBA00011245"/>
    </source>
</evidence>
<evidence type="ECO:0000256" key="1">
    <source>
        <dbReference type="ARBA" id="ARBA00004418"/>
    </source>
</evidence>
<dbReference type="Pfam" id="PF03548">
    <property type="entry name" value="LolA"/>
    <property type="match status" value="1"/>
</dbReference>
<dbReference type="GO" id="GO:0044874">
    <property type="term" value="P:lipoprotein localization to outer membrane"/>
    <property type="evidence" value="ECO:0007669"/>
    <property type="project" value="UniProtKB-UniRule"/>
</dbReference>
<proteinExistence type="inferred from homology"/>
<evidence type="ECO:0000256" key="6">
    <source>
        <dbReference type="ARBA" id="ARBA00022729"/>
    </source>
</evidence>
<dbReference type="PANTHER" id="PTHR35869">
    <property type="entry name" value="OUTER-MEMBRANE LIPOPROTEIN CARRIER PROTEIN"/>
    <property type="match status" value="1"/>
</dbReference>
<dbReference type="Gene3D" id="2.50.20.10">
    <property type="entry name" value="Lipoprotein localisation LolA/LolB/LppX"/>
    <property type="match status" value="1"/>
</dbReference>
<evidence type="ECO:0000256" key="8">
    <source>
        <dbReference type="ARBA" id="ARBA00022927"/>
    </source>
</evidence>
<comment type="similarity">
    <text evidence="2 11">Belongs to the LolA family.</text>
</comment>
<dbReference type="HOGENOM" id="CLU_087560_0_1_4"/>
<evidence type="ECO:0000256" key="5">
    <source>
        <dbReference type="ARBA" id="ARBA00022448"/>
    </source>
</evidence>
<gene>
    <name evidence="11" type="primary">lolA</name>
    <name evidence="12" type="ordered locus">NGK_0336</name>
</gene>
<dbReference type="KEGG" id="ngk:NGK_0336"/>
<keyword evidence="5 11" id="KW-0813">Transport</keyword>
<dbReference type="EMBL" id="CP001050">
    <property type="protein sequence ID" value="ACF29029.1"/>
    <property type="molecule type" value="Genomic_DNA"/>
</dbReference>
<protein>
    <recommendedName>
        <fullName evidence="4 11">Outer-membrane lipoprotein carrier protein</fullName>
    </recommendedName>
</protein>
<accession>B4RJM6</accession>
<keyword evidence="8 11" id="KW-0653">Protein transport</keyword>